<dbReference type="Pfam" id="PF00005">
    <property type="entry name" value="ABC_tran"/>
    <property type="match status" value="1"/>
</dbReference>
<name>A0A1H3RWY2_9ACTN</name>
<feature type="domain" description="ABC transporter" evidence="11">
    <location>
        <begin position="4"/>
        <end position="240"/>
    </location>
</feature>
<dbReference type="FunFam" id="3.40.50.300:FF:000134">
    <property type="entry name" value="Iron-enterobactin ABC transporter ATP-binding protein"/>
    <property type="match status" value="1"/>
</dbReference>
<dbReference type="GO" id="GO:0005524">
    <property type="term" value="F:ATP binding"/>
    <property type="evidence" value="ECO:0007669"/>
    <property type="project" value="UniProtKB-KW"/>
</dbReference>
<evidence type="ECO:0000256" key="5">
    <source>
        <dbReference type="ARBA" id="ARBA00022741"/>
    </source>
</evidence>
<evidence type="ECO:0000313" key="13">
    <source>
        <dbReference type="Proteomes" id="UP000242415"/>
    </source>
</evidence>
<reference evidence="13" key="1">
    <citation type="submission" date="2016-10" db="EMBL/GenBank/DDBJ databases">
        <authorList>
            <person name="Varghese N."/>
            <person name="Submissions S."/>
        </authorList>
    </citation>
    <scope>NUCLEOTIDE SEQUENCE [LARGE SCALE GENOMIC DNA]</scope>
    <source>
        <strain evidence="13">DSM 45245</strain>
    </source>
</reference>
<dbReference type="SMART" id="SM00382">
    <property type="entry name" value="AAA"/>
    <property type="match status" value="1"/>
</dbReference>
<dbReference type="EMBL" id="FNPH01000009">
    <property type="protein sequence ID" value="SDZ29828.1"/>
    <property type="molecule type" value="Genomic_DNA"/>
</dbReference>
<keyword evidence="5" id="KW-0547">Nucleotide-binding</keyword>
<dbReference type="Gene3D" id="3.40.50.300">
    <property type="entry name" value="P-loop containing nucleotide triphosphate hydrolases"/>
    <property type="match status" value="1"/>
</dbReference>
<keyword evidence="4" id="KW-0410">Iron transport</keyword>
<proteinExistence type="predicted"/>
<dbReference type="CDD" id="cd03214">
    <property type="entry name" value="ABC_Iron-Siderophores_B12_Hemin"/>
    <property type="match status" value="1"/>
</dbReference>
<evidence type="ECO:0000256" key="7">
    <source>
        <dbReference type="ARBA" id="ARBA00023004"/>
    </source>
</evidence>
<dbReference type="SUPFAM" id="SSF52540">
    <property type="entry name" value="P-loop containing nucleoside triphosphate hydrolases"/>
    <property type="match status" value="1"/>
</dbReference>
<comment type="subcellular location">
    <subcellularLocation>
        <location evidence="1">Cell membrane</location>
        <topology evidence="1">Peripheral membrane protein</topology>
    </subcellularLocation>
</comment>
<evidence type="ECO:0000256" key="2">
    <source>
        <dbReference type="ARBA" id="ARBA00022448"/>
    </source>
</evidence>
<organism evidence="12 13">
    <name type="scientific">Micromonospora pattaloongensis</name>
    <dbReference type="NCBI Taxonomy" id="405436"/>
    <lineage>
        <taxon>Bacteria</taxon>
        <taxon>Bacillati</taxon>
        <taxon>Actinomycetota</taxon>
        <taxon>Actinomycetes</taxon>
        <taxon>Micromonosporales</taxon>
        <taxon>Micromonosporaceae</taxon>
        <taxon>Micromonospora</taxon>
    </lineage>
</organism>
<keyword evidence="8" id="KW-0406">Ion transport</keyword>
<evidence type="ECO:0000256" key="8">
    <source>
        <dbReference type="ARBA" id="ARBA00023065"/>
    </source>
</evidence>
<evidence type="ECO:0000256" key="10">
    <source>
        <dbReference type="SAM" id="MobiDB-lite"/>
    </source>
</evidence>
<evidence type="ECO:0000256" key="4">
    <source>
        <dbReference type="ARBA" id="ARBA00022496"/>
    </source>
</evidence>
<dbReference type="InterPro" id="IPR051535">
    <property type="entry name" value="Siderophore_ABC-ATPase"/>
</dbReference>
<dbReference type="InterPro" id="IPR003439">
    <property type="entry name" value="ABC_transporter-like_ATP-bd"/>
</dbReference>
<dbReference type="InterPro" id="IPR027417">
    <property type="entry name" value="P-loop_NTPase"/>
</dbReference>
<protein>
    <submittedName>
        <fullName evidence="12">Iron complex transport system ATP-binding protein</fullName>
    </submittedName>
</protein>
<evidence type="ECO:0000256" key="9">
    <source>
        <dbReference type="ARBA" id="ARBA00023136"/>
    </source>
</evidence>
<dbReference type="GO" id="GO:0006826">
    <property type="term" value="P:iron ion transport"/>
    <property type="evidence" value="ECO:0007669"/>
    <property type="project" value="UniProtKB-KW"/>
</dbReference>
<dbReference type="Proteomes" id="UP000242415">
    <property type="component" value="Unassembled WGS sequence"/>
</dbReference>
<dbReference type="PANTHER" id="PTHR42771">
    <property type="entry name" value="IRON(3+)-HYDROXAMATE IMPORT ATP-BINDING PROTEIN FHUC"/>
    <property type="match status" value="1"/>
</dbReference>
<dbReference type="AlphaFoldDB" id="A0A1H3RWY2"/>
<evidence type="ECO:0000256" key="6">
    <source>
        <dbReference type="ARBA" id="ARBA00022840"/>
    </source>
</evidence>
<dbReference type="InterPro" id="IPR003593">
    <property type="entry name" value="AAA+_ATPase"/>
</dbReference>
<accession>A0A1H3RWY2</accession>
<dbReference type="PANTHER" id="PTHR42771:SF2">
    <property type="entry name" value="IRON(3+)-HYDROXAMATE IMPORT ATP-BINDING PROTEIN FHUC"/>
    <property type="match status" value="1"/>
</dbReference>
<dbReference type="GO" id="GO:0016887">
    <property type="term" value="F:ATP hydrolysis activity"/>
    <property type="evidence" value="ECO:0007669"/>
    <property type="project" value="InterPro"/>
</dbReference>
<evidence type="ECO:0000256" key="3">
    <source>
        <dbReference type="ARBA" id="ARBA00022475"/>
    </source>
</evidence>
<keyword evidence="7" id="KW-0408">Iron</keyword>
<dbReference type="GO" id="GO:0005886">
    <property type="term" value="C:plasma membrane"/>
    <property type="evidence" value="ECO:0007669"/>
    <property type="project" value="UniProtKB-SubCell"/>
</dbReference>
<dbReference type="OrthoDB" id="3463810at2"/>
<keyword evidence="3" id="KW-1003">Cell membrane</keyword>
<dbReference type="InterPro" id="IPR017871">
    <property type="entry name" value="ABC_transporter-like_CS"/>
</dbReference>
<gene>
    <name evidence="12" type="ORF">SAMN05444365_109125</name>
</gene>
<dbReference type="RefSeq" id="WP_091560278.1">
    <property type="nucleotide sequence ID" value="NZ_FNPH01000009.1"/>
</dbReference>
<keyword evidence="13" id="KW-1185">Reference proteome</keyword>
<evidence type="ECO:0000313" key="12">
    <source>
        <dbReference type="EMBL" id="SDZ29828.1"/>
    </source>
</evidence>
<feature type="region of interest" description="Disordered" evidence="10">
    <location>
        <begin position="253"/>
        <end position="275"/>
    </location>
</feature>
<keyword evidence="2" id="KW-0813">Transport</keyword>
<keyword evidence="6 12" id="KW-0067">ATP-binding</keyword>
<keyword evidence="9" id="KW-0472">Membrane</keyword>
<dbReference type="PROSITE" id="PS00211">
    <property type="entry name" value="ABC_TRANSPORTER_1"/>
    <property type="match status" value="1"/>
</dbReference>
<evidence type="ECO:0000259" key="11">
    <source>
        <dbReference type="PROSITE" id="PS50893"/>
    </source>
</evidence>
<dbReference type="PROSITE" id="PS50893">
    <property type="entry name" value="ABC_TRANSPORTER_2"/>
    <property type="match status" value="1"/>
</dbReference>
<dbReference type="STRING" id="405436.SAMN05444365_109125"/>
<evidence type="ECO:0000256" key="1">
    <source>
        <dbReference type="ARBA" id="ARBA00004202"/>
    </source>
</evidence>
<sequence length="275" mass="29663">MTRLSGTGLTLAYERRTIAEGLTVAIPDRSFTVIVGPNACGKSTLLRALSRTLKPKAGTVLLDGRDIHGLPARSVARTLGLLPQSSIAPDGITVADLVARGRYPYQSLLRQWSEEDERVVQESMAATGVADLAGAYVDELSGGQRQRVWIAMALAQQTPLLLLDEPTTYLDIAHQIEILELCDRLHREQGRTLVAVLHDLNHAARYATHLIAMRAGRIVAEGEPGEIVTAELIEEVFGLPCRVIDDPETGTPLVVPAAPGRRPPSPVDQGLVHTA</sequence>